<evidence type="ECO:0000313" key="8">
    <source>
        <dbReference type="Proteomes" id="UP001165060"/>
    </source>
</evidence>
<dbReference type="Proteomes" id="UP001165060">
    <property type="component" value="Unassembled WGS sequence"/>
</dbReference>
<gene>
    <name evidence="7" type="ORF">TeGR_g14893</name>
</gene>
<accession>A0ABQ6MZ23</accession>
<dbReference type="Pfam" id="PF00472">
    <property type="entry name" value="RF-1"/>
    <property type="match status" value="1"/>
</dbReference>
<evidence type="ECO:0000256" key="4">
    <source>
        <dbReference type="ARBA" id="ARBA00023128"/>
    </source>
</evidence>
<feature type="compositionally biased region" description="Basic residues" evidence="5">
    <location>
        <begin position="97"/>
        <end position="111"/>
    </location>
</feature>
<evidence type="ECO:0000256" key="5">
    <source>
        <dbReference type="SAM" id="MobiDB-lite"/>
    </source>
</evidence>
<evidence type="ECO:0000313" key="7">
    <source>
        <dbReference type="EMBL" id="GMI35919.1"/>
    </source>
</evidence>
<sequence>MQKEILNRPLASLNEAAMSESFVRGSGKGGQKVNKTSNKVVLTHHAYDITVECHQTRSLEQNRKIARKLMKEKVDAFVNGEASKSSVKARMASSNKTRNKAKASARRRKKREEKSDMRYQ</sequence>
<dbReference type="InterPro" id="IPR000352">
    <property type="entry name" value="Pep_chain_release_fac_I"/>
</dbReference>
<evidence type="ECO:0000256" key="3">
    <source>
        <dbReference type="ARBA" id="ARBA00022946"/>
    </source>
</evidence>
<dbReference type="Gene3D" id="3.30.160.20">
    <property type="match status" value="1"/>
</dbReference>
<protein>
    <recommendedName>
        <fullName evidence="6">Prokaryotic-type class I peptide chain release factors domain-containing protein</fullName>
    </recommendedName>
</protein>
<dbReference type="InterPro" id="IPR045853">
    <property type="entry name" value="Pep_chain_release_fac_I_sf"/>
</dbReference>
<dbReference type="InterPro" id="IPR052405">
    <property type="entry name" value="Mito_Transl_Release_Factor"/>
</dbReference>
<organism evidence="7 8">
    <name type="scientific">Tetraparma gracilis</name>
    <dbReference type="NCBI Taxonomy" id="2962635"/>
    <lineage>
        <taxon>Eukaryota</taxon>
        <taxon>Sar</taxon>
        <taxon>Stramenopiles</taxon>
        <taxon>Ochrophyta</taxon>
        <taxon>Bolidophyceae</taxon>
        <taxon>Parmales</taxon>
        <taxon>Triparmaceae</taxon>
        <taxon>Tetraparma</taxon>
    </lineage>
</organism>
<comment type="subcellular location">
    <subcellularLocation>
        <location evidence="1">Mitochondrion</location>
    </subcellularLocation>
</comment>
<evidence type="ECO:0000256" key="2">
    <source>
        <dbReference type="ARBA" id="ARBA00010835"/>
    </source>
</evidence>
<dbReference type="PANTHER" id="PTHR46203:SF1">
    <property type="entry name" value="MITOCHONDRIAL TRANSLATION RELEASE FACTOR IN RESCUE"/>
    <property type="match status" value="1"/>
</dbReference>
<feature type="domain" description="Prokaryotic-type class I peptide chain release factors" evidence="6">
    <location>
        <begin position="12"/>
        <end position="112"/>
    </location>
</feature>
<comment type="similarity">
    <text evidence="2">Belongs to the prokaryotic/mitochondrial release factor family.</text>
</comment>
<feature type="region of interest" description="Disordered" evidence="5">
    <location>
        <begin position="78"/>
        <end position="120"/>
    </location>
</feature>
<keyword evidence="4" id="KW-0496">Mitochondrion</keyword>
<comment type="caution">
    <text evidence="7">The sequence shown here is derived from an EMBL/GenBank/DDBJ whole genome shotgun (WGS) entry which is preliminary data.</text>
</comment>
<proteinExistence type="inferred from homology"/>
<dbReference type="EMBL" id="BRYB01003393">
    <property type="protein sequence ID" value="GMI35919.1"/>
    <property type="molecule type" value="Genomic_DNA"/>
</dbReference>
<name>A0ABQ6MZ23_9STRA</name>
<keyword evidence="8" id="KW-1185">Reference proteome</keyword>
<dbReference type="SUPFAM" id="SSF75620">
    <property type="entry name" value="Release factor"/>
    <property type="match status" value="1"/>
</dbReference>
<evidence type="ECO:0000259" key="6">
    <source>
        <dbReference type="Pfam" id="PF00472"/>
    </source>
</evidence>
<keyword evidence="3" id="KW-0809">Transit peptide</keyword>
<evidence type="ECO:0000256" key="1">
    <source>
        <dbReference type="ARBA" id="ARBA00004173"/>
    </source>
</evidence>
<reference evidence="7 8" key="1">
    <citation type="journal article" date="2023" name="Commun. Biol.">
        <title>Genome analysis of Parmales, the sister group of diatoms, reveals the evolutionary specialization of diatoms from phago-mixotrophs to photoautotrophs.</title>
        <authorList>
            <person name="Ban H."/>
            <person name="Sato S."/>
            <person name="Yoshikawa S."/>
            <person name="Yamada K."/>
            <person name="Nakamura Y."/>
            <person name="Ichinomiya M."/>
            <person name="Sato N."/>
            <person name="Blanc-Mathieu R."/>
            <person name="Endo H."/>
            <person name="Kuwata A."/>
            <person name="Ogata H."/>
        </authorList>
    </citation>
    <scope>NUCLEOTIDE SEQUENCE [LARGE SCALE GENOMIC DNA]</scope>
</reference>
<dbReference type="PANTHER" id="PTHR46203">
    <property type="entry name" value="PROBABLE PEPTIDE CHAIN RELEASE FACTOR C12ORF65"/>
    <property type="match status" value="1"/>
</dbReference>